<evidence type="ECO:0000313" key="3">
    <source>
        <dbReference type="Proteomes" id="UP001299012"/>
    </source>
</evidence>
<protein>
    <submittedName>
        <fullName evidence="2">Uncharacterized protein</fullName>
    </submittedName>
</protein>
<sequence>MPWTSAQRAVRAAHRVRERPGPVRIPEPGRTPLPQRRDITPLADELTL</sequence>
<evidence type="ECO:0000313" key="2">
    <source>
        <dbReference type="EMBL" id="MCG0068922.1"/>
    </source>
</evidence>
<reference evidence="2 3" key="1">
    <citation type="submission" date="2022-01" db="EMBL/GenBank/DDBJ databases">
        <title>Draft Genome Sequences of Seven Type Strains of the Genus Streptomyces.</title>
        <authorList>
            <person name="Aziz S."/>
            <person name="Coretto E."/>
            <person name="Chronakova A."/>
            <person name="Sproer C."/>
            <person name="Huber K."/>
            <person name="Nouioui I."/>
            <person name="Gross H."/>
        </authorList>
    </citation>
    <scope>NUCLEOTIDE SEQUENCE [LARGE SCALE GENOMIC DNA]</scope>
    <source>
        <strain evidence="2 3">DSM 41685</strain>
    </source>
</reference>
<feature type="compositionally biased region" description="Low complexity" evidence="1">
    <location>
        <begin position="1"/>
        <end position="10"/>
    </location>
</feature>
<dbReference type="EMBL" id="JAKKZF010000271">
    <property type="protein sequence ID" value="MCG0068922.1"/>
    <property type="molecule type" value="Genomic_DNA"/>
</dbReference>
<organism evidence="2 3">
    <name type="scientific">Streptomyces tricolor</name>
    <dbReference type="NCBI Taxonomy" id="68277"/>
    <lineage>
        <taxon>Bacteria</taxon>
        <taxon>Bacillati</taxon>
        <taxon>Actinomycetota</taxon>
        <taxon>Actinomycetes</taxon>
        <taxon>Kitasatosporales</taxon>
        <taxon>Streptomycetaceae</taxon>
        <taxon>Streptomyces</taxon>
        <taxon>Streptomyces violaceoruber group</taxon>
    </lineage>
</organism>
<dbReference type="RefSeq" id="WP_158103170.1">
    <property type="nucleotide sequence ID" value="NZ_JAKKZF010000271.1"/>
</dbReference>
<accession>A0ABS9JTL4</accession>
<evidence type="ECO:0000256" key="1">
    <source>
        <dbReference type="SAM" id="MobiDB-lite"/>
    </source>
</evidence>
<feature type="region of interest" description="Disordered" evidence="1">
    <location>
        <begin position="1"/>
        <end position="48"/>
    </location>
</feature>
<name>A0ABS9JTL4_9ACTN</name>
<proteinExistence type="predicted"/>
<gene>
    <name evidence="2" type="ORF">L0F81_37620</name>
</gene>
<keyword evidence="3" id="KW-1185">Reference proteome</keyword>
<dbReference type="Proteomes" id="UP001299012">
    <property type="component" value="Unassembled WGS sequence"/>
</dbReference>
<comment type="caution">
    <text evidence="2">The sequence shown here is derived from an EMBL/GenBank/DDBJ whole genome shotgun (WGS) entry which is preliminary data.</text>
</comment>